<proteinExistence type="predicted"/>
<reference evidence="2 3" key="1">
    <citation type="submission" date="2016-05" db="EMBL/GenBank/DDBJ databases">
        <title>Comparative genomics of biotechnologically important yeasts.</title>
        <authorList>
            <consortium name="DOE Joint Genome Institute"/>
            <person name="Riley R."/>
            <person name="Haridas S."/>
            <person name="Wolfe K.H."/>
            <person name="Lopes M.R."/>
            <person name="Hittinger C.T."/>
            <person name="Goker M."/>
            <person name="Salamov A."/>
            <person name="Wisecaver J."/>
            <person name="Long T.M."/>
            <person name="Aerts A.L."/>
            <person name="Barry K."/>
            <person name="Choi C."/>
            <person name="Clum A."/>
            <person name="Coughlan A.Y."/>
            <person name="Deshpande S."/>
            <person name="Douglass A.P."/>
            <person name="Hanson S.J."/>
            <person name="Klenk H.-P."/>
            <person name="LaButti K."/>
            <person name="Lapidus A."/>
            <person name="Lindquist E."/>
            <person name="Lipzen A."/>
            <person name="Meier-kolthoff J.P."/>
            <person name="Ohm R.A."/>
            <person name="Otillar R.P."/>
            <person name="Pangilinan J."/>
            <person name="Peng Y."/>
            <person name="Rokas A."/>
            <person name="Rosa C.A."/>
            <person name="Scheuner C."/>
            <person name="Sibirny A.A."/>
            <person name="Slot J.C."/>
            <person name="Stielow J.B."/>
            <person name="Sun H."/>
            <person name="Kurtzman C.P."/>
            <person name="Blackwell M."/>
            <person name="Grigoriev I.V."/>
            <person name="Jeffries T.W."/>
        </authorList>
    </citation>
    <scope>NUCLEOTIDE SEQUENCE [LARGE SCALE GENOMIC DNA]</scope>
    <source>
        <strain evidence="2 3">NRRL YB-4993</strain>
    </source>
</reference>
<feature type="region of interest" description="Disordered" evidence="1">
    <location>
        <begin position="53"/>
        <end position="100"/>
    </location>
</feature>
<organism evidence="2 3">
    <name type="scientific">Metschnikowia bicuspidata var. bicuspidata NRRL YB-4993</name>
    <dbReference type="NCBI Taxonomy" id="869754"/>
    <lineage>
        <taxon>Eukaryota</taxon>
        <taxon>Fungi</taxon>
        <taxon>Dikarya</taxon>
        <taxon>Ascomycota</taxon>
        <taxon>Saccharomycotina</taxon>
        <taxon>Pichiomycetes</taxon>
        <taxon>Metschnikowiaceae</taxon>
        <taxon>Metschnikowia</taxon>
    </lineage>
</organism>
<keyword evidence="3" id="KW-1185">Reference proteome</keyword>
<gene>
    <name evidence="2" type="ORF">METBIDRAFT_36402</name>
</gene>
<dbReference type="Proteomes" id="UP000092555">
    <property type="component" value="Unassembled WGS sequence"/>
</dbReference>
<feature type="region of interest" description="Disordered" evidence="1">
    <location>
        <begin position="116"/>
        <end position="190"/>
    </location>
</feature>
<dbReference type="EMBL" id="LXTC01000001">
    <property type="protein sequence ID" value="OBA23115.1"/>
    <property type="molecule type" value="Genomic_DNA"/>
</dbReference>
<dbReference type="RefSeq" id="XP_018713596.1">
    <property type="nucleotide sequence ID" value="XM_018856735.1"/>
</dbReference>
<dbReference type="STRING" id="869754.A0A1A0HGJ5"/>
<accession>A0A1A0HGJ5</accession>
<dbReference type="AlphaFoldDB" id="A0A1A0HGJ5"/>
<name>A0A1A0HGJ5_9ASCO</name>
<evidence type="ECO:0000313" key="3">
    <source>
        <dbReference type="Proteomes" id="UP000092555"/>
    </source>
</evidence>
<protein>
    <submittedName>
        <fullName evidence="2">Uncharacterized protein</fullName>
    </submittedName>
</protein>
<feature type="compositionally biased region" description="Basic and acidic residues" evidence="1">
    <location>
        <begin position="163"/>
        <end position="177"/>
    </location>
</feature>
<sequence length="344" mass="37835">MLPALRSWTLGKTASVRGYSTLGGPAGSSGFLSDLMKRIDTINMKSEKIAQLALRPTEHRQPSSRKAPAAADPPKKQKMPLAPKKYTRAPPRAKIVVKDHPLSSNMFKLMDEKNFRGGARDARPPGPRQGQNQAFRGEKPPFRGEKPAAYSQGRPQQRNMQPGDRRQGGNRPADGRRNPGAQKARNFVKPASIVPKKLKAAALKPTLSGDVFLHGRPAKLAVCTSSRVAAVAKECLLESHYPYKLPRSIIDNIDEGFSGNRFLLQKDWNLEVDAEHFSERIRKVVRGEADSLSVPKDATPAEQDTCRGLMSNGSLSMDDKRTIYDVVAGVKSVLDLLKNAAWNK</sequence>
<dbReference type="GeneID" id="30029711"/>
<feature type="compositionally biased region" description="Basic and acidic residues" evidence="1">
    <location>
        <begin position="136"/>
        <end position="146"/>
    </location>
</feature>
<evidence type="ECO:0000313" key="2">
    <source>
        <dbReference type="EMBL" id="OBA23115.1"/>
    </source>
</evidence>
<comment type="caution">
    <text evidence="2">The sequence shown here is derived from an EMBL/GenBank/DDBJ whole genome shotgun (WGS) entry which is preliminary data.</text>
</comment>
<dbReference type="OrthoDB" id="4019734at2759"/>
<evidence type="ECO:0000256" key="1">
    <source>
        <dbReference type="SAM" id="MobiDB-lite"/>
    </source>
</evidence>